<comment type="caution">
    <text evidence="3">The sequence shown here is derived from an EMBL/GenBank/DDBJ whole genome shotgun (WGS) entry which is preliminary data.</text>
</comment>
<evidence type="ECO:0000256" key="1">
    <source>
        <dbReference type="SAM" id="MobiDB-lite"/>
    </source>
</evidence>
<accession>A0A9X9LJ35</accession>
<dbReference type="InterPro" id="IPR001909">
    <property type="entry name" value="KRAB"/>
</dbReference>
<proteinExistence type="predicted"/>
<reference evidence="3 4" key="1">
    <citation type="submission" date="2018-10" db="EMBL/GenBank/DDBJ databases">
        <authorList>
            <person name="Ekblom R."/>
            <person name="Jareborg N."/>
        </authorList>
    </citation>
    <scope>NUCLEOTIDE SEQUENCE [LARGE SCALE GENOMIC DNA]</scope>
    <source>
        <tissue evidence="3">Muscle</tissue>
    </source>
</reference>
<dbReference type="InterPro" id="IPR036051">
    <property type="entry name" value="KRAB_dom_sf"/>
</dbReference>
<evidence type="ECO:0000313" key="3">
    <source>
        <dbReference type="EMBL" id="VCW69296.1"/>
    </source>
</evidence>
<evidence type="ECO:0000313" key="4">
    <source>
        <dbReference type="Proteomes" id="UP000269945"/>
    </source>
</evidence>
<dbReference type="Proteomes" id="UP000269945">
    <property type="component" value="Unassembled WGS sequence"/>
</dbReference>
<dbReference type="GO" id="GO:0006355">
    <property type="term" value="P:regulation of DNA-templated transcription"/>
    <property type="evidence" value="ECO:0007669"/>
    <property type="project" value="InterPro"/>
</dbReference>
<sequence>MDFPQEEWALLNSQQRKLYRDVMLENYRNLASLEKQLSKPTLITQMEQEEEMKTETRYHQDSSSNGMVLLKTKQAQHKQDILETEALSGKRKKQTHGGRSTEQNKIALSMKSSIIQNQRIYPGEKLHQCLHESILSGETFSNYKNYKNAFISSFLAVQKRQHTKEKSYECTDSRKVLNSIF</sequence>
<dbReference type="CDD" id="cd07765">
    <property type="entry name" value="KRAB_A-box"/>
    <property type="match status" value="1"/>
</dbReference>
<dbReference type="Gene3D" id="6.10.140.140">
    <property type="match status" value="1"/>
</dbReference>
<dbReference type="EMBL" id="CYRY02004825">
    <property type="protein sequence ID" value="VCW69296.1"/>
    <property type="molecule type" value="Genomic_DNA"/>
</dbReference>
<name>A0A9X9LJ35_GULGU</name>
<feature type="domain" description="KRAB" evidence="2">
    <location>
        <begin position="1"/>
        <end position="65"/>
    </location>
</feature>
<dbReference type="PROSITE" id="PS50805">
    <property type="entry name" value="KRAB"/>
    <property type="match status" value="1"/>
</dbReference>
<dbReference type="Pfam" id="PF01352">
    <property type="entry name" value="KRAB"/>
    <property type="match status" value="1"/>
</dbReference>
<dbReference type="SUPFAM" id="SSF109640">
    <property type="entry name" value="KRAB domain (Kruppel-associated box)"/>
    <property type="match status" value="1"/>
</dbReference>
<dbReference type="InterPro" id="IPR050169">
    <property type="entry name" value="Krueppel_C2H2_ZnF"/>
</dbReference>
<feature type="region of interest" description="Disordered" evidence="1">
    <location>
        <begin position="84"/>
        <end position="103"/>
    </location>
</feature>
<dbReference type="PANTHER" id="PTHR23232:SF157">
    <property type="entry name" value="ZINC FINGER PROTEIN 525"/>
    <property type="match status" value="1"/>
</dbReference>
<gene>
    <name evidence="3" type="ORF">BN2614_LOCUS1</name>
</gene>
<organism evidence="3 4">
    <name type="scientific">Gulo gulo</name>
    <name type="common">Wolverine</name>
    <name type="synonym">Gluton</name>
    <dbReference type="NCBI Taxonomy" id="48420"/>
    <lineage>
        <taxon>Eukaryota</taxon>
        <taxon>Metazoa</taxon>
        <taxon>Chordata</taxon>
        <taxon>Craniata</taxon>
        <taxon>Vertebrata</taxon>
        <taxon>Euteleostomi</taxon>
        <taxon>Mammalia</taxon>
        <taxon>Eutheria</taxon>
        <taxon>Laurasiatheria</taxon>
        <taxon>Carnivora</taxon>
        <taxon>Caniformia</taxon>
        <taxon>Musteloidea</taxon>
        <taxon>Mustelidae</taxon>
        <taxon>Guloninae</taxon>
        <taxon>Gulo</taxon>
    </lineage>
</organism>
<keyword evidence="4" id="KW-1185">Reference proteome</keyword>
<protein>
    <recommendedName>
        <fullName evidence="2">KRAB domain-containing protein</fullName>
    </recommendedName>
</protein>
<dbReference type="SMART" id="SM00349">
    <property type="entry name" value="KRAB"/>
    <property type="match status" value="1"/>
</dbReference>
<evidence type="ECO:0000259" key="2">
    <source>
        <dbReference type="PROSITE" id="PS50805"/>
    </source>
</evidence>
<dbReference type="PANTHER" id="PTHR23232">
    <property type="entry name" value="KRAB DOMAIN C2H2 ZINC FINGER"/>
    <property type="match status" value="1"/>
</dbReference>
<dbReference type="AlphaFoldDB" id="A0A9X9LJ35"/>